<feature type="binding site" evidence="1">
    <location>
        <position position="105"/>
    </location>
    <ligand>
        <name>a divalent metal cation</name>
        <dbReference type="ChEBI" id="CHEBI:60240"/>
        <label>1</label>
    </ligand>
</feature>
<protein>
    <submittedName>
        <fullName evidence="2">Deoxyribonuclease</fullName>
    </submittedName>
</protein>
<organism evidence="2 3">
    <name type="scientific">Candidatus Yanofskybacteria bacterium GW2011_GWC2_41_9</name>
    <dbReference type="NCBI Taxonomy" id="1619029"/>
    <lineage>
        <taxon>Bacteria</taxon>
        <taxon>Candidatus Yanofskyibacteriota</taxon>
    </lineage>
</organism>
<evidence type="ECO:0000313" key="3">
    <source>
        <dbReference type="Proteomes" id="UP000033859"/>
    </source>
</evidence>
<dbReference type="EMBL" id="LCCE01000027">
    <property type="protein sequence ID" value="KKS26306.1"/>
    <property type="molecule type" value="Genomic_DNA"/>
</dbReference>
<feature type="binding site" evidence="1">
    <location>
        <position position="143"/>
    </location>
    <ligand>
        <name>a divalent metal cation</name>
        <dbReference type="ChEBI" id="CHEBI:60240"/>
        <label>2</label>
    </ligand>
</feature>
<gene>
    <name evidence="2" type="ORF">UU84_C0027G0006</name>
</gene>
<name>A0A0G0ZWA2_9BACT</name>
<evidence type="ECO:0000256" key="1">
    <source>
        <dbReference type="PIRSR" id="PIRSR005902-1"/>
    </source>
</evidence>
<dbReference type="InterPro" id="IPR032466">
    <property type="entry name" value="Metal_Hydrolase"/>
</dbReference>
<dbReference type="PANTHER" id="PTHR46124">
    <property type="entry name" value="D-AMINOACYL-TRNA DEACYLASE"/>
    <property type="match status" value="1"/>
</dbReference>
<feature type="binding site" evidence="1">
    <location>
        <position position="16"/>
    </location>
    <ligand>
        <name>a divalent metal cation</name>
        <dbReference type="ChEBI" id="CHEBI:60240"/>
        <label>1</label>
    </ligand>
</feature>
<dbReference type="Gene3D" id="3.20.20.140">
    <property type="entry name" value="Metal-dependent hydrolases"/>
    <property type="match status" value="1"/>
</dbReference>
<dbReference type="AlphaFoldDB" id="A0A0G0ZWA2"/>
<comment type="caution">
    <text evidence="2">The sequence shown here is derived from an EMBL/GenBank/DDBJ whole genome shotgun (WGS) entry which is preliminary data.</text>
</comment>
<dbReference type="GO" id="GO:0046872">
    <property type="term" value="F:metal ion binding"/>
    <property type="evidence" value="ECO:0007669"/>
    <property type="project" value="UniProtKB-KW"/>
</dbReference>
<sequence>MNLRLDKLQVFDSHCHPQFPQYNQDREEMLARAEDADISMVCVGTNLEMSQKAVELAEKHENIWASVGLHPNDFGELFEGDKISPQKTDAFLHLVNNKKVVAIGEIGLDYYRTPDKEHQKKQKEIFEFFINLAYQNQKPLIIHGRDSQTGSGGKAHGDIIEILNSAKNILYGGVAHSFTGSIDEAKKYLDLGFYLGFNGIITFTTHAA</sequence>
<feature type="binding site" evidence="1">
    <location>
        <position position="176"/>
    </location>
    <ligand>
        <name>a divalent metal cation</name>
        <dbReference type="ChEBI" id="CHEBI:60240"/>
        <label>2</label>
    </ligand>
</feature>
<keyword evidence="1" id="KW-0479">Metal-binding</keyword>
<dbReference type="CDD" id="cd01310">
    <property type="entry name" value="TatD_DNAse"/>
    <property type="match status" value="1"/>
</dbReference>
<accession>A0A0G0ZWA2</accession>
<proteinExistence type="predicted"/>
<dbReference type="PATRIC" id="fig|1619029.3.peg.481"/>
<feature type="binding site" evidence="1">
    <location>
        <position position="14"/>
    </location>
    <ligand>
        <name>a divalent metal cation</name>
        <dbReference type="ChEBI" id="CHEBI:60240"/>
        <label>1</label>
    </ligand>
</feature>
<dbReference type="PANTHER" id="PTHR46124:SF2">
    <property type="entry name" value="D-AMINOACYL-TRNA DEACYLASE"/>
    <property type="match status" value="1"/>
</dbReference>
<dbReference type="GO" id="GO:0016788">
    <property type="term" value="F:hydrolase activity, acting on ester bonds"/>
    <property type="evidence" value="ECO:0007669"/>
    <property type="project" value="InterPro"/>
</dbReference>
<dbReference type="Proteomes" id="UP000033859">
    <property type="component" value="Unassembled WGS sequence"/>
</dbReference>
<dbReference type="PIRSF" id="PIRSF005902">
    <property type="entry name" value="DNase_TatD"/>
    <property type="match status" value="1"/>
</dbReference>
<dbReference type="SUPFAM" id="SSF51556">
    <property type="entry name" value="Metallo-dependent hydrolases"/>
    <property type="match status" value="1"/>
</dbReference>
<evidence type="ECO:0000313" key="2">
    <source>
        <dbReference type="EMBL" id="KKS26306.1"/>
    </source>
</evidence>
<reference evidence="2 3" key="1">
    <citation type="journal article" date="2015" name="Nature">
        <title>rRNA introns, odd ribosomes, and small enigmatic genomes across a large radiation of phyla.</title>
        <authorList>
            <person name="Brown C.T."/>
            <person name="Hug L.A."/>
            <person name="Thomas B.C."/>
            <person name="Sharon I."/>
            <person name="Castelle C.J."/>
            <person name="Singh A."/>
            <person name="Wilkins M.J."/>
            <person name="Williams K.H."/>
            <person name="Banfield J.F."/>
        </authorList>
    </citation>
    <scope>NUCLEOTIDE SEQUENCE [LARGE SCALE GENOMIC DNA]</scope>
</reference>
<dbReference type="InterPro" id="IPR001130">
    <property type="entry name" value="TatD-like"/>
</dbReference>
<dbReference type="Pfam" id="PF01026">
    <property type="entry name" value="TatD_DNase"/>
    <property type="match status" value="1"/>
</dbReference>